<evidence type="ECO:0000256" key="2">
    <source>
        <dbReference type="ARBA" id="ARBA00023125"/>
    </source>
</evidence>
<dbReference type="PANTHER" id="PTHR47894:SF1">
    <property type="entry name" value="HTH-TYPE TRANSCRIPTIONAL REGULATOR VQSM"/>
    <property type="match status" value="1"/>
</dbReference>
<dbReference type="GO" id="GO:0005829">
    <property type="term" value="C:cytosol"/>
    <property type="evidence" value="ECO:0007669"/>
    <property type="project" value="TreeGrafter"/>
</dbReference>
<evidence type="ECO:0000256" key="1">
    <source>
        <dbReference type="ARBA" id="ARBA00023015"/>
    </source>
</evidence>
<keyword evidence="2" id="KW-0238">DNA-binding</keyword>
<keyword evidence="3" id="KW-0804">Transcription</keyword>
<dbReference type="AlphaFoldDB" id="A0A7V1BRD8"/>
<proteinExistence type="predicted"/>
<reference evidence="5" key="1">
    <citation type="journal article" date="2020" name="mSystems">
        <title>Genome- and Community-Level Interaction Insights into Carbon Utilization and Element Cycling Functions of Hydrothermarchaeota in Hydrothermal Sediment.</title>
        <authorList>
            <person name="Zhou Z."/>
            <person name="Liu Y."/>
            <person name="Xu W."/>
            <person name="Pan J."/>
            <person name="Luo Z.H."/>
            <person name="Li M."/>
        </authorList>
    </citation>
    <scope>NUCLEOTIDE SEQUENCE [LARGE SCALE GENOMIC DNA]</scope>
    <source>
        <strain evidence="5">HyVt-324</strain>
    </source>
</reference>
<dbReference type="PROSITE" id="PS00041">
    <property type="entry name" value="HTH_ARAC_FAMILY_1"/>
    <property type="match status" value="1"/>
</dbReference>
<gene>
    <name evidence="5" type="ORF">ENH64_16440</name>
</gene>
<dbReference type="SUPFAM" id="SSF46689">
    <property type="entry name" value="Homeodomain-like"/>
    <property type="match status" value="1"/>
</dbReference>
<dbReference type="GO" id="GO:0000976">
    <property type="term" value="F:transcription cis-regulatory region binding"/>
    <property type="evidence" value="ECO:0007669"/>
    <property type="project" value="TreeGrafter"/>
</dbReference>
<comment type="caution">
    <text evidence="5">The sequence shown here is derived from an EMBL/GenBank/DDBJ whole genome shotgun (WGS) entry which is preliminary data.</text>
</comment>
<dbReference type="InterPro" id="IPR032687">
    <property type="entry name" value="AraC-type_N"/>
</dbReference>
<protein>
    <submittedName>
        <fullName evidence="5">AraC family transcriptional regulator</fullName>
    </submittedName>
</protein>
<dbReference type="PANTHER" id="PTHR47894">
    <property type="entry name" value="HTH-TYPE TRANSCRIPTIONAL REGULATOR GADX"/>
    <property type="match status" value="1"/>
</dbReference>
<dbReference type="Proteomes" id="UP000885703">
    <property type="component" value="Unassembled WGS sequence"/>
</dbReference>
<name>A0A7V1BRD8_9GAMM</name>
<dbReference type="InterPro" id="IPR018060">
    <property type="entry name" value="HTH_AraC"/>
</dbReference>
<dbReference type="InterPro" id="IPR018062">
    <property type="entry name" value="HTH_AraC-typ_CS"/>
</dbReference>
<dbReference type="InterPro" id="IPR009057">
    <property type="entry name" value="Homeodomain-like_sf"/>
</dbReference>
<accession>A0A7V1BRD8</accession>
<evidence type="ECO:0000259" key="4">
    <source>
        <dbReference type="PROSITE" id="PS01124"/>
    </source>
</evidence>
<dbReference type="EMBL" id="DRFO01000039">
    <property type="protein sequence ID" value="HDZ58046.1"/>
    <property type="molecule type" value="Genomic_DNA"/>
</dbReference>
<organism evidence="5">
    <name type="scientific">Halopseudomonas xinjiangensis</name>
    <dbReference type="NCBI Taxonomy" id="487184"/>
    <lineage>
        <taxon>Bacteria</taxon>
        <taxon>Pseudomonadati</taxon>
        <taxon>Pseudomonadota</taxon>
        <taxon>Gammaproteobacteria</taxon>
        <taxon>Pseudomonadales</taxon>
        <taxon>Pseudomonadaceae</taxon>
        <taxon>Halopseudomonas</taxon>
    </lineage>
</organism>
<dbReference type="Pfam" id="PF12625">
    <property type="entry name" value="Arabinose_bd"/>
    <property type="match status" value="1"/>
</dbReference>
<feature type="domain" description="HTH araC/xylS-type" evidence="4">
    <location>
        <begin position="265"/>
        <end position="363"/>
    </location>
</feature>
<dbReference type="SMART" id="SM00342">
    <property type="entry name" value="HTH_ARAC"/>
    <property type="match status" value="1"/>
</dbReference>
<dbReference type="GO" id="GO:0009893">
    <property type="term" value="P:positive regulation of metabolic process"/>
    <property type="evidence" value="ECO:0007669"/>
    <property type="project" value="UniProtKB-ARBA"/>
</dbReference>
<dbReference type="Pfam" id="PF12833">
    <property type="entry name" value="HTH_18"/>
    <property type="match status" value="1"/>
</dbReference>
<keyword evidence="1" id="KW-0805">Transcription regulation</keyword>
<evidence type="ECO:0000256" key="3">
    <source>
        <dbReference type="ARBA" id="ARBA00023163"/>
    </source>
</evidence>
<dbReference type="GO" id="GO:0003700">
    <property type="term" value="F:DNA-binding transcription factor activity"/>
    <property type="evidence" value="ECO:0007669"/>
    <property type="project" value="InterPro"/>
</dbReference>
<dbReference type="Gene3D" id="1.10.10.60">
    <property type="entry name" value="Homeodomain-like"/>
    <property type="match status" value="1"/>
</dbReference>
<sequence>MNYVCCKARHIATPRTKIKPRGHGMNQILHPLPCQRLQERAFWAQGIAQALEKIGKSVKDLPADLRHHCVSTDLSLAQISQTEMNRLWDAASKLASDDCFGLAMGHSYCSNTLKVLGLAAVSSETVGAALQRVLRYMPVFSTQVQLYSVEDEQYVTVYFEPRGTPHPFQMEAVVAQCSKIWEALENGQTPLVLETRLIGEHEKTRETCESILPGRVRLGVKRIAVRMNRQLMKNPLPSADAFLRKRLDASLEDMLGDLPNVEFAEQVKQRIRALVSEREVSEELVATPFNMSPRHLRRKLSETHTTYEKLLDEVRMELAMRLIQEGRLNLGRIAFELGFLDPSSFTRAFRRWTGMSPTAFKDKASGKSSPALAVAT</sequence>
<dbReference type="PROSITE" id="PS01124">
    <property type="entry name" value="HTH_ARAC_FAMILY_2"/>
    <property type="match status" value="1"/>
</dbReference>
<evidence type="ECO:0000313" key="5">
    <source>
        <dbReference type="EMBL" id="HDZ58046.1"/>
    </source>
</evidence>